<dbReference type="Gene3D" id="1.10.246.130">
    <property type="match status" value="1"/>
</dbReference>
<keyword evidence="1" id="KW-0808">Transferase</keyword>
<dbReference type="AlphaFoldDB" id="A0A193GCH4"/>
<dbReference type="PANTHER" id="PTHR43881:SF1">
    <property type="entry name" value="GAMMA-GLUTAMYLTRANSPEPTIDASE (AFU_ORTHOLOGUE AFUA_4G13580)"/>
    <property type="match status" value="1"/>
</dbReference>
<dbReference type="Pfam" id="PF01019">
    <property type="entry name" value="G_glu_transpept"/>
    <property type="match status" value="1"/>
</dbReference>
<dbReference type="STRING" id="463014.BAU07_07550"/>
<dbReference type="OrthoDB" id="5297205at2"/>
<evidence type="ECO:0000313" key="2">
    <source>
        <dbReference type="Proteomes" id="UP000091926"/>
    </source>
</evidence>
<name>A0A193GCH4_9BORD</name>
<gene>
    <name evidence="1" type="ORF">BAU07_07550</name>
</gene>
<dbReference type="InterPro" id="IPR043137">
    <property type="entry name" value="GGT_ssub_C"/>
</dbReference>
<dbReference type="KEGG" id="bfz:BAU07_07550"/>
<dbReference type="PANTHER" id="PTHR43881">
    <property type="entry name" value="GAMMA-GLUTAMYLTRANSPEPTIDASE (AFU_ORTHOLOGUE AFUA_4G13580)"/>
    <property type="match status" value="1"/>
</dbReference>
<dbReference type="GO" id="GO:0016740">
    <property type="term" value="F:transferase activity"/>
    <property type="evidence" value="ECO:0007669"/>
    <property type="project" value="UniProtKB-KW"/>
</dbReference>
<dbReference type="PRINTS" id="PR01210">
    <property type="entry name" value="GGTRANSPTASE"/>
</dbReference>
<dbReference type="InterPro" id="IPR029055">
    <property type="entry name" value="Ntn_hydrolases_N"/>
</dbReference>
<dbReference type="EMBL" id="CP016172">
    <property type="protein sequence ID" value="ANN76984.1"/>
    <property type="molecule type" value="Genomic_DNA"/>
</dbReference>
<dbReference type="SUPFAM" id="SSF56235">
    <property type="entry name" value="N-terminal nucleophile aminohydrolases (Ntn hydrolases)"/>
    <property type="match status" value="1"/>
</dbReference>
<proteinExistence type="predicted"/>
<protein>
    <submittedName>
        <fullName evidence="1">Gamma-glutamyltransferase</fullName>
    </submittedName>
</protein>
<dbReference type="InterPro" id="IPR043138">
    <property type="entry name" value="GGT_lsub"/>
</dbReference>
<dbReference type="Gene3D" id="3.60.20.40">
    <property type="match status" value="1"/>
</dbReference>
<dbReference type="Proteomes" id="UP000091926">
    <property type="component" value="Chromosome"/>
</dbReference>
<evidence type="ECO:0000313" key="1">
    <source>
        <dbReference type="EMBL" id="ANN76984.1"/>
    </source>
</evidence>
<keyword evidence="2" id="KW-1185">Reference proteome</keyword>
<accession>A0A193GCH4</accession>
<reference evidence="1 2" key="1">
    <citation type="submission" date="2016-06" db="EMBL/GenBank/DDBJ databases">
        <title>Complete genome sequences of Bordetella bronchialis and Bordetella flabilis.</title>
        <authorList>
            <person name="LiPuma J.J."/>
            <person name="Spilker T."/>
        </authorList>
    </citation>
    <scope>NUCLEOTIDE SEQUENCE [LARGE SCALE GENOMIC DNA]</scope>
    <source>
        <strain evidence="1 2">AU10664</strain>
    </source>
</reference>
<dbReference type="InterPro" id="IPR052896">
    <property type="entry name" value="GGT-like_enzyme"/>
</dbReference>
<organism evidence="1 2">
    <name type="scientific">Bordetella flabilis</name>
    <dbReference type="NCBI Taxonomy" id="463014"/>
    <lineage>
        <taxon>Bacteria</taxon>
        <taxon>Pseudomonadati</taxon>
        <taxon>Pseudomonadota</taxon>
        <taxon>Betaproteobacteria</taxon>
        <taxon>Burkholderiales</taxon>
        <taxon>Alcaligenaceae</taxon>
        <taxon>Bordetella</taxon>
    </lineage>
</organism>
<sequence>MAVPARAGRRETDMTFTTRPEILGTFGVVTSTHWLATAAGMAMLERGGNAFDACVATAFVLQVVEPHLVGPAGEVPIVFHSAARNKVEVLCGQGVTPAAATLERMRAEGLDLIPGNGLLPAVVPGSFDAWMLLLRDHGTMRLRDVLEPAIYYAESGHALMPRISNTIAGLKDFFQAHWPTTAQLYLPGGAVPQARKLFRNPQLAQTWQRVLREAEAAGADRQRQIEAARDAFYRGFVAEAVDRFVRHAVMDESGTPHRGLITADDLAGWSATYEAPRVYQYGDYTVAKADAWSQGPVFLQTLALLKGADLGAVGPSSPEFIHRLTEAMKLAFADREVYYGDPAFVDVPLDHLLSDGYNDGRRALIGDRASHELRAGVVPGYEAQRARMLDVLQRLSRVTEVGSAGNEPTMADMQASAAAAGSVKRGDTTHVDVIDRWGNMVSATPSGGWFQSSPVIPELGFGLTTRAQMFWLEPGLPGTLAPRKRPRTTLTPSLALRDGRPYMVFGTPGGDQQEQWQLQLFLRHVHHGLNLQEAIDLPMSHTMHFPSSFYPRDRKPGHLAMEASFGKDVLDALAARGHQVEEVPAWSVGRLTAAALDEDGIMHAAATPRLMQAYAAGR</sequence>